<dbReference type="PANTHER" id="PTHR33164">
    <property type="entry name" value="TRANSCRIPTIONAL REGULATOR, MARR FAMILY"/>
    <property type="match status" value="1"/>
</dbReference>
<dbReference type="InterPro" id="IPR036390">
    <property type="entry name" value="WH_DNA-bd_sf"/>
</dbReference>
<evidence type="ECO:0000256" key="2">
    <source>
        <dbReference type="ARBA" id="ARBA00023125"/>
    </source>
</evidence>
<accession>A0A9D2RWF4</accession>
<evidence type="ECO:0000256" key="3">
    <source>
        <dbReference type="ARBA" id="ARBA00023163"/>
    </source>
</evidence>
<dbReference type="InterPro" id="IPR039422">
    <property type="entry name" value="MarR/SlyA-like"/>
</dbReference>
<feature type="domain" description="HTH marR-type" evidence="4">
    <location>
        <begin position="17"/>
        <end position="142"/>
    </location>
</feature>
<evidence type="ECO:0000313" key="6">
    <source>
        <dbReference type="Proteomes" id="UP000823842"/>
    </source>
</evidence>
<organism evidence="5 6">
    <name type="scientific">Candidatus Blautia faecavium</name>
    <dbReference type="NCBI Taxonomy" id="2838487"/>
    <lineage>
        <taxon>Bacteria</taxon>
        <taxon>Bacillati</taxon>
        <taxon>Bacillota</taxon>
        <taxon>Clostridia</taxon>
        <taxon>Lachnospirales</taxon>
        <taxon>Lachnospiraceae</taxon>
        <taxon>Blautia</taxon>
    </lineage>
</organism>
<dbReference type="Proteomes" id="UP000823842">
    <property type="component" value="Unassembled WGS sequence"/>
</dbReference>
<comment type="caution">
    <text evidence="5">The sequence shown here is derived from an EMBL/GenBank/DDBJ whole genome shotgun (WGS) entry which is preliminary data.</text>
</comment>
<dbReference type="InterPro" id="IPR036388">
    <property type="entry name" value="WH-like_DNA-bd_sf"/>
</dbReference>
<dbReference type="GO" id="GO:0003700">
    <property type="term" value="F:DNA-binding transcription factor activity"/>
    <property type="evidence" value="ECO:0007669"/>
    <property type="project" value="InterPro"/>
</dbReference>
<keyword evidence="2" id="KW-0238">DNA-binding</keyword>
<dbReference type="PRINTS" id="PR00598">
    <property type="entry name" value="HTHMARR"/>
</dbReference>
<reference evidence="5" key="1">
    <citation type="journal article" date="2021" name="PeerJ">
        <title>Extensive microbial diversity within the chicken gut microbiome revealed by metagenomics and culture.</title>
        <authorList>
            <person name="Gilroy R."/>
            <person name="Ravi A."/>
            <person name="Getino M."/>
            <person name="Pursley I."/>
            <person name="Horton D.L."/>
            <person name="Alikhan N.F."/>
            <person name="Baker D."/>
            <person name="Gharbi K."/>
            <person name="Hall N."/>
            <person name="Watson M."/>
            <person name="Adriaenssens E.M."/>
            <person name="Foster-Nyarko E."/>
            <person name="Jarju S."/>
            <person name="Secka A."/>
            <person name="Antonio M."/>
            <person name="Oren A."/>
            <person name="Chaudhuri R.R."/>
            <person name="La Ragione R."/>
            <person name="Hildebrand F."/>
            <person name="Pallen M.J."/>
        </authorList>
    </citation>
    <scope>NUCLEOTIDE SEQUENCE</scope>
    <source>
        <strain evidence="5">ChiSjej1B19-5720</strain>
    </source>
</reference>
<dbReference type="PROSITE" id="PS50995">
    <property type="entry name" value="HTH_MARR_2"/>
    <property type="match status" value="1"/>
</dbReference>
<dbReference type="AlphaFoldDB" id="A0A9D2RWF4"/>
<reference evidence="5" key="2">
    <citation type="submission" date="2021-04" db="EMBL/GenBank/DDBJ databases">
        <authorList>
            <person name="Gilroy R."/>
        </authorList>
    </citation>
    <scope>NUCLEOTIDE SEQUENCE</scope>
    <source>
        <strain evidence="5">ChiSjej1B19-5720</strain>
    </source>
</reference>
<evidence type="ECO:0000256" key="1">
    <source>
        <dbReference type="ARBA" id="ARBA00023015"/>
    </source>
</evidence>
<dbReference type="Pfam" id="PF01047">
    <property type="entry name" value="MarR"/>
    <property type="match status" value="1"/>
</dbReference>
<evidence type="ECO:0000259" key="4">
    <source>
        <dbReference type="PROSITE" id="PS50995"/>
    </source>
</evidence>
<dbReference type="PROSITE" id="PS01117">
    <property type="entry name" value="HTH_MARR_1"/>
    <property type="match status" value="1"/>
</dbReference>
<dbReference type="InterPro" id="IPR000835">
    <property type="entry name" value="HTH_MarR-typ"/>
</dbReference>
<dbReference type="PANTHER" id="PTHR33164:SF43">
    <property type="entry name" value="HTH-TYPE TRANSCRIPTIONAL REPRESSOR YETL"/>
    <property type="match status" value="1"/>
</dbReference>
<dbReference type="GO" id="GO:0006950">
    <property type="term" value="P:response to stress"/>
    <property type="evidence" value="ECO:0007669"/>
    <property type="project" value="TreeGrafter"/>
</dbReference>
<name>A0A9D2RWF4_9FIRM</name>
<dbReference type="SUPFAM" id="SSF46785">
    <property type="entry name" value="Winged helix' DNA-binding domain"/>
    <property type="match status" value="1"/>
</dbReference>
<dbReference type="Gene3D" id="1.10.10.10">
    <property type="entry name" value="Winged helix-like DNA-binding domain superfamily/Winged helix DNA-binding domain"/>
    <property type="match status" value="1"/>
</dbReference>
<sequence length="191" mass="21690">MKDEEKVKNSMWKKDINDKLVLNLRDLSYTMQALYEGKGSQKRILILLSEAGITTQRKLTKRLGIKPGSASEVIGKLENAGLIVRTPSKEDKRTADITLTEKGKALALDAIEQRQRRHEEMFSCLSEPEKTELLSFLEKINKDWEERYGDTREKKEKPIFPAEKLRPLKMKKANLQEGGLGSITMGPGTCI</sequence>
<evidence type="ECO:0000313" key="5">
    <source>
        <dbReference type="EMBL" id="HJB28454.1"/>
    </source>
</evidence>
<dbReference type="SMART" id="SM00347">
    <property type="entry name" value="HTH_MARR"/>
    <property type="match status" value="1"/>
</dbReference>
<dbReference type="CDD" id="cd00090">
    <property type="entry name" value="HTH_ARSR"/>
    <property type="match status" value="1"/>
</dbReference>
<protein>
    <submittedName>
        <fullName evidence="5">MarR family transcriptional regulator</fullName>
    </submittedName>
</protein>
<dbReference type="InterPro" id="IPR023187">
    <property type="entry name" value="Tscrpt_reg_MarR-type_CS"/>
</dbReference>
<proteinExistence type="predicted"/>
<dbReference type="EMBL" id="DWYZ01000129">
    <property type="protein sequence ID" value="HJB28454.1"/>
    <property type="molecule type" value="Genomic_DNA"/>
</dbReference>
<keyword evidence="3" id="KW-0804">Transcription</keyword>
<dbReference type="GO" id="GO:0003677">
    <property type="term" value="F:DNA binding"/>
    <property type="evidence" value="ECO:0007669"/>
    <property type="project" value="UniProtKB-KW"/>
</dbReference>
<dbReference type="InterPro" id="IPR011991">
    <property type="entry name" value="ArsR-like_HTH"/>
</dbReference>
<gene>
    <name evidence="5" type="ORF">IAA06_06630</name>
</gene>
<keyword evidence="1" id="KW-0805">Transcription regulation</keyword>